<reference evidence="2 3" key="1">
    <citation type="submission" date="2015-06" db="EMBL/GenBank/DDBJ databases">
        <title>Prevotella sp. 109, sp. nov., a novel member of the family Prevotellaceae isolated from human faeces.</title>
        <authorList>
            <person name="Shkoporov A.N."/>
            <person name="Chaplin A.V."/>
            <person name="Kafarskaia L.I."/>
            <person name="Efimov B.A."/>
        </authorList>
    </citation>
    <scope>NUCLEOTIDE SEQUENCE [LARGE SCALE GENOMIC DNA]</scope>
    <source>
        <strain evidence="2 3">109</strain>
    </source>
</reference>
<accession>A0A8E1URZ7</accession>
<feature type="domain" description="Putative auto-transporter adhesin head GIN" evidence="1">
    <location>
        <begin position="29"/>
        <end position="200"/>
    </location>
</feature>
<dbReference type="Proteomes" id="UP000036951">
    <property type="component" value="Unassembled WGS sequence"/>
</dbReference>
<name>A0A8E1URZ7_9BACT</name>
<protein>
    <recommendedName>
        <fullName evidence="1">Putative auto-transporter adhesin head GIN domain-containing protein</fullName>
    </recommendedName>
</protein>
<organism evidence="2 3">
    <name type="scientific">Xylanibacter rarus</name>
    <dbReference type="NCBI Taxonomy" id="1676614"/>
    <lineage>
        <taxon>Bacteria</taxon>
        <taxon>Pseudomonadati</taxon>
        <taxon>Bacteroidota</taxon>
        <taxon>Bacteroidia</taxon>
        <taxon>Bacteroidales</taxon>
        <taxon>Prevotellaceae</taxon>
        <taxon>Xylanibacter</taxon>
    </lineage>
</organism>
<evidence type="ECO:0000313" key="2">
    <source>
        <dbReference type="EMBL" id="KOO68633.1"/>
    </source>
</evidence>
<evidence type="ECO:0000259" key="1">
    <source>
        <dbReference type="Pfam" id="PF10988"/>
    </source>
</evidence>
<dbReference type="Gene3D" id="2.160.20.120">
    <property type="match status" value="1"/>
</dbReference>
<dbReference type="Pfam" id="PF10988">
    <property type="entry name" value="DUF2807"/>
    <property type="match status" value="1"/>
</dbReference>
<comment type="caution">
    <text evidence="2">The sequence shown here is derived from an EMBL/GenBank/DDBJ whole genome shotgun (WGS) entry which is preliminary data.</text>
</comment>
<sequence length="237" mass="25039">MAIALQACKTENAVKNSENYVERNINVNDFTDISIEGSNNVYFIQGNKTSVKVSGNEEDIKRMKIYSKDNTLHIKEESKSISLMSLLRNPRKDVNVYVTSPNIRGVSVLGSGNFSAKEGIDTDRLKLKITGSGDISINSIICNESSIGVVGSGSIEINSLTTAQSNMGIPGSGSISISNATIKNVTGSITGSGSIELNNANIGYAKSKITGSGSIDIQGKVDKHDESVTGSGSVNVR</sequence>
<dbReference type="AlphaFoldDB" id="A0A8E1URZ7"/>
<dbReference type="InterPro" id="IPR021255">
    <property type="entry name" value="DUF2807"/>
</dbReference>
<dbReference type="EMBL" id="LFQU01000011">
    <property type="protein sequence ID" value="KOO68633.1"/>
    <property type="molecule type" value="Genomic_DNA"/>
</dbReference>
<keyword evidence="3" id="KW-1185">Reference proteome</keyword>
<proteinExistence type="predicted"/>
<evidence type="ECO:0000313" key="3">
    <source>
        <dbReference type="Proteomes" id="UP000036951"/>
    </source>
</evidence>
<gene>
    <name evidence="2" type="ORF">ACU52_07300</name>
</gene>